<sequence>MVQRKRQRLPAEINRVRAKLADGTVRYYFYLRGRKAARFWTDAQPNPTDPAFFVAYVAEMEKGRPKVGHLVPGMVDAYLSSAEFKAKSPRTQDDYRKWALRFAAEFKDDPVAIFEEPASRGEVNEWRQQWAHSAKQFDYAGTVVTLILNWARDAGKIAEHHCDRLPKAYKADRAEVVWTEADLATFTALAPEWVSRILLAACETGLRPGDLIKLSRAHIEDTPGGRRLRIKTNKRGRVAHIPVLPRMAAILDATPKDRLLILTNANGQPLTEHRASEGVRQWRDKAKLSDTLRLQDARGTAATRLLNAGLSLAQIASFMGWGLRHAQNVIEHYARLAPDESDRILEALTVAKRGVA</sequence>
<dbReference type="Proteomes" id="UP000219467">
    <property type="component" value="Unassembled WGS sequence"/>
</dbReference>
<evidence type="ECO:0000313" key="4">
    <source>
        <dbReference type="EMBL" id="SNX74855.1"/>
    </source>
</evidence>
<dbReference type="PANTHER" id="PTHR30349">
    <property type="entry name" value="PHAGE INTEGRASE-RELATED"/>
    <property type="match status" value="1"/>
</dbReference>
<dbReference type="InterPro" id="IPR050090">
    <property type="entry name" value="Tyrosine_recombinase_XerCD"/>
</dbReference>
<name>A0A285D5A7_9RHOB</name>
<dbReference type="AlphaFoldDB" id="A0A285D5A7"/>
<dbReference type="InterPro" id="IPR013762">
    <property type="entry name" value="Integrase-like_cat_sf"/>
</dbReference>
<dbReference type="InterPro" id="IPR011010">
    <property type="entry name" value="DNA_brk_join_enz"/>
</dbReference>
<protein>
    <submittedName>
        <fullName evidence="4">Phage integrase family protein</fullName>
    </submittedName>
</protein>
<gene>
    <name evidence="4" type="ORF">SAMN05878503_12711</name>
</gene>
<evidence type="ECO:0000313" key="5">
    <source>
        <dbReference type="Proteomes" id="UP000219467"/>
    </source>
</evidence>
<dbReference type="Pfam" id="PF00589">
    <property type="entry name" value="Phage_integrase"/>
    <property type="match status" value="1"/>
</dbReference>
<dbReference type="GO" id="GO:0006310">
    <property type="term" value="P:DNA recombination"/>
    <property type="evidence" value="ECO:0007669"/>
    <property type="project" value="UniProtKB-KW"/>
</dbReference>
<accession>A0A285D5A7</accession>
<organism evidence="4 5">
    <name type="scientific">Cereibacter ovatus</name>
    <dbReference type="NCBI Taxonomy" id="439529"/>
    <lineage>
        <taxon>Bacteria</taxon>
        <taxon>Pseudomonadati</taxon>
        <taxon>Pseudomonadota</taxon>
        <taxon>Alphaproteobacteria</taxon>
        <taxon>Rhodobacterales</taxon>
        <taxon>Paracoccaceae</taxon>
        <taxon>Cereibacter</taxon>
    </lineage>
</organism>
<dbReference type="PROSITE" id="PS51898">
    <property type="entry name" value="TYR_RECOMBINASE"/>
    <property type="match status" value="1"/>
</dbReference>
<evidence type="ECO:0000259" key="3">
    <source>
        <dbReference type="PROSITE" id="PS51898"/>
    </source>
</evidence>
<dbReference type="EMBL" id="OAOQ01000027">
    <property type="protein sequence ID" value="SNX74855.1"/>
    <property type="molecule type" value="Genomic_DNA"/>
</dbReference>
<keyword evidence="5" id="KW-1185">Reference proteome</keyword>
<keyword evidence="1" id="KW-0229">DNA integration</keyword>
<dbReference type="SUPFAM" id="SSF56349">
    <property type="entry name" value="DNA breaking-rejoining enzymes"/>
    <property type="match status" value="1"/>
</dbReference>
<dbReference type="InterPro" id="IPR002104">
    <property type="entry name" value="Integrase_catalytic"/>
</dbReference>
<dbReference type="RefSeq" id="WP_235841091.1">
    <property type="nucleotide sequence ID" value="NZ_OAOQ01000027.1"/>
</dbReference>
<evidence type="ECO:0000256" key="1">
    <source>
        <dbReference type="ARBA" id="ARBA00022908"/>
    </source>
</evidence>
<dbReference type="PANTHER" id="PTHR30349:SF64">
    <property type="entry name" value="PROPHAGE INTEGRASE INTD-RELATED"/>
    <property type="match status" value="1"/>
</dbReference>
<dbReference type="GO" id="GO:0015074">
    <property type="term" value="P:DNA integration"/>
    <property type="evidence" value="ECO:0007669"/>
    <property type="project" value="UniProtKB-KW"/>
</dbReference>
<keyword evidence="2" id="KW-0233">DNA recombination</keyword>
<feature type="domain" description="Tyr recombinase" evidence="3">
    <location>
        <begin position="164"/>
        <end position="346"/>
    </location>
</feature>
<proteinExistence type="predicted"/>
<evidence type="ECO:0000256" key="2">
    <source>
        <dbReference type="ARBA" id="ARBA00023172"/>
    </source>
</evidence>
<dbReference type="Gene3D" id="1.10.443.10">
    <property type="entry name" value="Intergrase catalytic core"/>
    <property type="match status" value="1"/>
</dbReference>
<reference evidence="5" key="1">
    <citation type="submission" date="2017-08" db="EMBL/GenBank/DDBJ databases">
        <authorList>
            <person name="Varghese N."/>
            <person name="Submissions S."/>
        </authorList>
    </citation>
    <scope>NUCLEOTIDE SEQUENCE [LARGE SCALE GENOMIC DNA]</scope>
    <source>
        <strain evidence="5">JA234</strain>
    </source>
</reference>
<dbReference type="GO" id="GO:0003677">
    <property type="term" value="F:DNA binding"/>
    <property type="evidence" value="ECO:0007669"/>
    <property type="project" value="InterPro"/>
</dbReference>